<dbReference type="EMBL" id="CM042028">
    <property type="protein sequence ID" value="KAI3797420.1"/>
    <property type="molecule type" value="Genomic_DNA"/>
</dbReference>
<proteinExistence type="predicted"/>
<sequence>MSASCSASPLEDSTDMNMVIPHFDFIFLILTRVLLYLINRRWGRFRSSSSVVSPIPLARPAVLLLWIASILFQTLKFSHSRVMLIKFREKLSHALPQ</sequence>
<gene>
    <name evidence="1" type="ORF">L1987_32677</name>
</gene>
<evidence type="ECO:0000313" key="1">
    <source>
        <dbReference type="EMBL" id="KAI3797420.1"/>
    </source>
</evidence>
<protein>
    <submittedName>
        <fullName evidence="1">Uncharacterized protein</fullName>
    </submittedName>
</protein>
<name>A0ACB9HQM2_9ASTR</name>
<reference evidence="2" key="1">
    <citation type="journal article" date="2022" name="Mol. Ecol. Resour.">
        <title>The genomes of chicory, endive, great burdock and yacon provide insights into Asteraceae palaeo-polyploidization history and plant inulin production.</title>
        <authorList>
            <person name="Fan W."/>
            <person name="Wang S."/>
            <person name="Wang H."/>
            <person name="Wang A."/>
            <person name="Jiang F."/>
            <person name="Liu H."/>
            <person name="Zhao H."/>
            <person name="Xu D."/>
            <person name="Zhang Y."/>
        </authorList>
    </citation>
    <scope>NUCLEOTIDE SEQUENCE [LARGE SCALE GENOMIC DNA]</scope>
    <source>
        <strain evidence="2">cv. Yunnan</strain>
    </source>
</reference>
<organism evidence="1 2">
    <name type="scientific">Smallanthus sonchifolius</name>
    <dbReference type="NCBI Taxonomy" id="185202"/>
    <lineage>
        <taxon>Eukaryota</taxon>
        <taxon>Viridiplantae</taxon>
        <taxon>Streptophyta</taxon>
        <taxon>Embryophyta</taxon>
        <taxon>Tracheophyta</taxon>
        <taxon>Spermatophyta</taxon>
        <taxon>Magnoliopsida</taxon>
        <taxon>eudicotyledons</taxon>
        <taxon>Gunneridae</taxon>
        <taxon>Pentapetalae</taxon>
        <taxon>asterids</taxon>
        <taxon>campanulids</taxon>
        <taxon>Asterales</taxon>
        <taxon>Asteraceae</taxon>
        <taxon>Asteroideae</taxon>
        <taxon>Heliantheae alliance</taxon>
        <taxon>Millerieae</taxon>
        <taxon>Smallanthus</taxon>
    </lineage>
</organism>
<evidence type="ECO:0000313" key="2">
    <source>
        <dbReference type="Proteomes" id="UP001056120"/>
    </source>
</evidence>
<keyword evidence="2" id="KW-1185">Reference proteome</keyword>
<comment type="caution">
    <text evidence="1">The sequence shown here is derived from an EMBL/GenBank/DDBJ whole genome shotgun (WGS) entry which is preliminary data.</text>
</comment>
<accession>A0ACB9HQM2</accession>
<reference evidence="1 2" key="2">
    <citation type="journal article" date="2022" name="Mol. Ecol. Resour.">
        <title>The genomes of chicory, endive, great burdock and yacon provide insights into Asteraceae paleo-polyploidization history and plant inulin production.</title>
        <authorList>
            <person name="Fan W."/>
            <person name="Wang S."/>
            <person name="Wang H."/>
            <person name="Wang A."/>
            <person name="Jiang F."/>
            <person name="Liu H."/>
            <person name="Zhao H."/>
            <person name="Xu D."/>
            <person name="Zhang Y."/>
        </authorList>
    </citation>
    <scope>NUCLEOTIDE SEQUENCE [LARGE SCALE GENOMIC DNA]</scope>
    <source>
        <strain evidence="2">cv. Yunnan</strain>
        <tissue evidence="1">Leaves</tissue>
    </source>
</reference>
<dbReference type="Proteomes" id="UP001056120">
    <property type="component" value="Linkage Group LG11"/>
</dbReference>